<organism evidence="2">
    <name type="scientific">bioreactor metagenome</name>
    <dbReference type="NCBI Taxonomy" id="1076179"/>
    <lineage>
        <taxon>unclassified sequences</taxon>
        <taxon>metagenomes</taxon>
        <taxon>ecological metagenomes</taxon>
    </lineage>
</organism>
<dbReference type="CDD" id="cd16329">
    <property type="entry name" value="LolA_like"/>
    <property type="match status" value="1"/>
</dbReference>
<feature type="domain" description="Uncharacterized protein TP-0789" evidence="1">
    <location>
        <begin position="2"/>
        <end position="106"/>
    </location>
</feature>
<evidence type="ECO:0000313" key="2">
    <source>
        <dbReference type="EMBL" id="MPN59415.1"/>
    </source>
</evidence>
<name>A0A645J6S2_9ZZZZ</name>
<dbReference type="Pfam" id="PF17131">
    <property type="entry name" value="LolA_like"/>
    <property type="match status" value="1"/>
</dbReference>
<reference evidence="2" key="1">
    <citation type="submission" date="2019-08" db="EMBL/GenBank/DDBJ databases">
        <authorList>
            <person name="Kucharzyk K."/>
            <person name="Murdoch R.W."/>
            <person name="Higgins S."/>
            <person name="Loffler F."/>
        </authorList>
    </citation>
    <scope>NUCLEOTIDE SEQUENCE</scope>
</reference>
<dbReference type="EMBL" id="VSSQ01133407">
    <property type="protein sequence ID" value="MPN59415.1"/>
    <property type="molecule type" value="Genomic_DNA"/>
</dbReference>
<gene>
    <name evidence="2" type="ORF">SDC9_207136</name>
</gene>
<accession>A0A645J6S2</accession>
<dbReference type="Gene3D" id="2.50.20.10">
    <property type="entry name" value="Lipoprotein localisation LolA/LolB/LppX"/>
    <property type="match status" value="1"/>
</dbReference>
<evidence type="ECO:0000259" key="1">
    <source>
        <dbReference type="Pfam" id="PF17131"/>
    </source>
</evidence>
<comment type="caution">
    <text evidence="2">The sequence shown here is derived from an EMBL/GenBank/DDBJ whole genome shotgun (WGS) entry which is preliminary data.</text>
</comment>
<dbReference type="AlphaFoldDB" id="A0A645J6S2"/>
<protein>
    <recommendedName>
        <fullName evidence="1">Uncharacterized protein TP-0789 domain-containing protein</fullName>
    </recommendedName>
</protein>
<dbReference type="InterPro" id="IPR033399">
    <property type="entry name" value="TP_0789-like"/>
</dbReference>
<sequence length="108" mass="12662">MINELKCYKIELLPLESADVVWGKIIIWISENDYFELKSEFYDEENYLVKSHIASGIKTFEDRRLPSVIEIIPADEPGNKTVVTILSMKFNITFPPDFFSQQNMKRIK</sequence>
<proteinExistence type="predicted"/>